<proteinExistence type="predicted"/>
<gene>
    <name evidence="1" type="ORF">PARMNEM_LOCUS10254</name>
</gene>
<sequence length="104" mass="11646">MPWMGVLIYKPDNHSLEEVTNIVMVEQQIAIGNAKDIAAVDEDSLKYRMNFKLLLLRGRAGVSKLRPASKIWPAIVTHLARDSLRLVSLIWPATANVLLSLLLL</sequence>
<dbReference type="EMBL" id="CAVLGL010000084">
    <property type="protein sequence ID" value="CAK1589808.1"/>
    <property type="molecule type" value="Genomic_DNA"/>
</dbReference>
<accession>A0AAV1L3F9</accession>
<reference evidence="1 2" key="1">
    <citation type="submission" date="2023-11" db="EMBL/GenBank/DDBJ databases">
        <authorList>
            <person name="Hedman E."/>
            <person name="Englund M."/>
            <person name="Stromberg M."/>
            <person name="Nyberg Akerstrom W."/>
            <person name="Nylinder S."/>
            <person name="Jareborg N."/>
            <person name="Kallberg Y."/>
            <person name="Kronander E."/>
        </authorList>
    </citation>
    <scope>NUCLEOTIDE SEQUENCE [LARGE SCALE GENOMIC DNA]</scope>
</reference>
<evidence type="ECO:0000313" key="1">
    <source>
        <dbReference type="EMBL" id="CAK1589808.1"/>
    </source>
</evidence>
<keyword evidence="2" id="KW-1185">Reference proteome</keyword>
<comment type="caution">
    <text evidence="1">The sequence shown here is derived from an EMBL/GenBank/DDBJ whole genome shotgun (WGS) entry which is preliminary data.</text>
</comment>
<name>A0AAV1L3F9_9NEOP</name>
<dbReference type="Proteomes" id="UP001314205">
    <property type="component" value="Unassembled WGS sequence"/>
</dbReference>
<organism evidence="1 2">
    <name type="scientific">Parnassius mnemosyne</name>
    <name type="common">clouded apollo</name>
    <dbReference type="NCBI Taxonomy" id="213953"/>
    <lineage>
        <taxon>Eukaryota</taxon>
        <taxon>Metazoa</taxon>
        <taxon>Ecdysozoa</taxon>
        <taxon>Arthropoda</taxon>
        <taxon>Hexapoda</taxon>
        <taxon>Insecta</taxon>
        <taxon>Pterygota</taxon>
        <taxon>Neoptera</taxon>
        <taxon>Endopterygota</taxon>
        <taxon>Lepidoptera</taxon>
        <taxon>Glossata</taxon>
        <taxon>Ditrysia</taxon>
        <taxon>Papilionoidea</taxon>
        <taxon>Papilionidae</taxon>
        <taxon>Parnassiinae</taxon>
        <taxon>Parnassini</taxon>
        <taxon>Parnassius</taxon>
        <taxon>Driopa</taxon>
    </lineage>
</organism>
<protein>
    <submittedName>
        <fullName evidence="1">Uncharacterized protein</fullName>
    </submittedName>
</protein>
<evidence type="ECO:0000313" key="2">
    <source>
        <dbReference type="Proteomes" id="UP001314205"/>
    </source>
</evidence>
<dbReference type="AlphaFoldDB" id="A0AAV1L3F9"/>